<dbReference type="AlphaFoldDB" id="A0A4U0ERC3"/>
<evidence type="ECO:0000313" key="3">
    <source>
        <dbReference type="Proteomes" id="UP000307657"/>
    </source>
</evidence>
<feature type="chain" id="PRO_5020354063" evidence="1">
    <location>
        <begin position="19"/>
        <end position="901"/>
    </location>
</feature>
<dbReference type="NCBIfam" id="TIGR04131">
    <property type="entry name" value="Bac_Flav_CTERM"/>
    <property type="match status" value="1"/>
</dbReference>
<dbReference type="InterPro" id="IPR026341">
    <property type="entry name" value="T9SS_type_B"/>
</dbReference>
<dbReference type="SUPFAM" id="SSF50969">
    <property type="entry name" value="YVTN repeat-like/Quinoprotein amine dehydrogenase"/>
    <property type="match status" value="1"/>
</dbReference>
<dbReference type="Proteomes" id="UP000307657">
    <property type="component" value="Unassembled WGS sequence"/>
</dbReference>
<organism evidence="2 3">
    <name type="scientific">Pontimicrobium aquaticum</name>
    <dbReference type="NCBI Taxonomy" id="2565367"/>
    <lineage>
        <taxon>Bacteria</taxon>
        <taxon>Pseudomonadati</taxon>
        <taxon>Bacteroidota</taxon>
        <taxon>Flavobacteriia</taxon>
        <taxon>Flavobacteriales</taxon>
        <taxon>Flavobacteriaceae</taxon>
        <taxon>Pontimicrobium</taxon>
    </lineage>
</organism>
<dbReference type="EMBL" id="SUPL01000008">
    <property type="protein sequence ID" value="TJY32852.1"/>
    <property type="molecule type" value="Genomic_DNA"/>
</dbReference>
<evidence type="ECO:0000256" key="1">
    <source>
        <dbReference type="SAM" id="SignalP"/>
    </source>
</evidence>
<reference evidence="2 3" key="1">
    <citation type="submission" date="2019-04" db="EMBL/GenBank/DDBJ databases">
        <title>Lacinutrix sp. nov., isolated from marine water.</title>
        <authorList>
            <person name="Kim W."/>
        </authorList>
    </citation>
    <scope>NUCLEOTIDE SEQUENCE [LARGE SCALE GENOMIC DNA]</scope>
    <source>
        <strain evidence="2 3">CAU 1491</strain>
    </source>
</reference>
<proteinExistence type="predicted"/>
<accession>A0A4U0ERC3</accession>
<dbReference type="RefSeq" id="WP_136844696.1">
    <property type="nucleotide sequence ID" value="NZ_SUPL01000008.1"/>
</dbReference>
<dbReference type="InterPro" id="IPR015943">
    <property type="entry name" value="WD40/YVTN_repeat-like_dom_sf"/>
</dbReference>
<name>A0A4U0ERC3_9FLAO</name>
<dbReference type="Gene3D" id="2.130.10.10">
    <property type="entry name" value="YVTN repeat-like/Quinoprotein amine dehydrogenase"/>
    <property type="match status" value="1"/>
</dbReference>
<sequence length="901" mass="99217">MKKLLLILSLIICFNLGAQNQAANWYFGYGASVNFNMSNGTVSSLGGGALNTNEGSASISDEDGNLLFYTDGSIVFNKNHQVMQNGTGLFGDSSSTQSAIIVPKPDDENIYYIFTVDNALDGNDFGLNYSVVDMTLAGGLGRVTRKNTNLLAYSSEKITAVLKDCITKSIWVVTLATADGSEGTINSYHAFEVNNTGVNINSVVSTFNDLYVNDKRGYLKLSPDGNILASANVQNGLYIYDFDTNTGIVSNQKRLTLNTTTQKPYGVEFSPDSQLLYVHSSNDFFDPSNPQESNNPANHRSALSQFNLNAADIQASKFTVDDRALYRGGLQLGPNGKIYRALSATYSQGVPYLGVINNPNNIGAACNYQHNAVSLAPNNSSQGLPPFIQSLFNTQIDIIRNQVSTTNLNLCEGEDYTLEADDLLGATYTWSRDGVVLPNTDYFLDITQGGHYELYIEPNNGDCAIEGEAYVTYSTNPEAFPTSLFQCDEDGNPDGFTLFNLTEANDDLTGGATNRSTKFYESLLDAQNEQNDINGTSYSNITNPQTVYVKVFNTLTGCNTITELYLDVTATDANNAKLTQCDDDENEDGFYNFDLTQANNDILNGLPTTLTVKYYLTYEDSLLEQNELGNNFVNTIPYNQTIYARVENDNACFGISEIELVVLELPNIEDTFETIYCLNFYPQLITLTSGLVNNVPSDFTYLWSTGETTQEISVNEPGTYTVTVTNANNCNKVRTITVLPSNIATIENIEVADARANNTITVLVSGEGDYEFALDNIGDPYQDSNLFENVAPGFHTVFIRDKNNCGVIEDTVAVIGFPKFFTPNGDGYNDTWQIYGITDPSQAESIIYIFDRYGKLLKELSPQGEGWDGTFNGLNLPSSDYWFRVKLQDGRIFKSHFTLKR</sequence>
<comment type="caution">
    <text evidence="2">The sequence shown here is derived from an EMBL/GenBank/DDBJ whole genome shotgun (WGS) entry which is preliminary data.</text>
</comment>
<evidence type="ECO:0000313" key="2">
    <source>
        <dbReference type="EMBL" id="TJY32852.1"/>
    </source>
</evidence>
<dbReference type="SUPFAM" id="SSF50952">
    <property type="entry name" value="Soluble quinoprotein glucose dehydrogenase"/>
    <property type="match status" value="1"/>
</dbReference>
<dbReference type="InterPro" id="IPR011044">
    <property type="entry name" value="Quino_amine_DH_bsu"/>
</dbReference>
<dbReference type="CDD" id="cd00146">
    <property type="entry name" value="PKD"/>
    <property type="match status" value="1"/>
</dbReference>
<protein>
    <submittedName>
        <fullName evidence="2">T9SS type B sorting domain-containing protein</fullName>
    </submittedName>
</protein>
<gene>
    <name evidence="2" type="ORF">E5167_13520</name>
</gene>
<keyword evidence="3" id="KW-1185">Reference proteome</keyword>
<dbReference type="OrthoDB" id="9765926at2"/>
<feature type="signal peptide" evidence="1">
    <location>
        <begin position="1"/>
        <end position="18"/>
    </location>
</feature>
<dbReference type="Pfam" id="PF13585">
    <property type="entry name" value="CHU_C"/>
    <property type="match status" value="1"/>
</dbReference>
<dbReference type="InterPro" id="IPR011041">
    <property type="entry name" value="Quinoprot_gluc/sorb_DH_b-prop"/>
</dbReference>
<keyword evidence="1" id="KW-0732">Signal</keyword>